<dbReference type="RefSeq" id="WP_122059810.1">
    <property type="nucleotide sequence ID" value="NZ_RFAQ01000053.1"/>
</dbReference>
<dbReference type="Proteomes" id="UP000277999">
    <property type="component" value="Unassembled WGS sequence"/>
</dbReference>
<gene>
    <name evidence="1" type="ORF">D9O40_14315</name>
</gene>
<protein>
    <submittedName>
        <fullName evidence="1">DNA-binding protein</fullName>
    </submittedName>
</protein>
<name>A0A3M0SHG0_9CLOT</name>
<proteinExistence type="predicted"/>
<sequence>MQCVKALNSESDIKKKQYNGALFRDINSINKGSRESNKGEAVDVKQLIELQSKLLMDKYNVACLDVKQLKEVLNVGETNVYQMLRKNELLVVNIGRRKVVPIIALAKYLVEGIDVKK</sequence>
<accession>A0A3M0SHG0</accession>
<organism evidence="1 2">
    <name type="scientific">Clostridium autoethanogenum</name>
    <dbReference type="NCBI Taxonomy" id="84023"/>
    <lineage>
        <taxon>Bacteria</taxon>
        <taxon>Bacillati</taxon>
        <taxon>Bacillota</taxon>
        <taxon>Clostridia</taxon>
        <taxon>Eubacteriales</taxon>
        <taxon>Clostridiaceae</taxon>
        <taxon>Clostridium</taxon>
    </lineage>
</organism>
<keyword evidence="1" id="KW-0238">DNA-binding</keyword>
<dbReference type="AlphaFoldDB" id="A0A3M0SHG0"/>
<dbReference type="EMBL" id="RFAQ01000053">
    <property type="protein sequence ID" value="RMC97799.1"/>
    <property type="molecule type" value="Genomic_DNA"/>
</dbReference>
<evidence type="ECO:0000313" key="1">
    <source>
        <dbReference type="EMBL" id="RMC97799.1"/>
    </source>
</evidence>
<evidence type="ECO:0000313" key="2">
    <source>
        <dbReference type="Proteomes" id="UP000277999"/>
    </source>
</evidence>
<reference evidence="1 2" key="1">
    <citation type="submission" date="2018-10" db="EMBL/GenBank/DDBJ databases">
        <title>Genome-centric metagenomics revealed C2 chemical producing, CO utilizing Clostridium with novel acetogenic gene cluster.</title>
        <authorList>
            <person name="Kang H."/>
            <person name="Park B."/>
            <person name="Choi I.G."/>
            <person name="Chang I.S."/>
        </authorList>
    </citation>
    <scope>NUCLEOTIDE SEQUENCE [LARGE SCALE GENOMIC DNA]</scope>
    <source>
        <strain evidence="1 2">H21-9</strain>
    </source>
</reference>
<dbReference type="GO" id="GO:0003677">
    <property type="term" value="F:DNA binding"/>
    <property type="evidence" value="ECO:0007669"/>
    <property type="project" value="UniProtKB-KW"/>
</dbReference>
<comment type="caution">
    <text evidence="1">The sequence shown here is derived from an EMBL/GenBank/DDBJ whole genome shotgun (WGS) entry which is preliminary data.</text>
</comment>